<dbReference type="EMBL" id="JACSQT010000003">
    <property type="protein sequence ID" value="MBD7937153.1"/>
    <property type="molecule type" value="Genomic_DNA"/>
</dbReference>
<organism evidence="1 2">
    <name type="scientific">Cytobacillus stercorigallinarum</name>
    <dbReference type="NCBI Taxonomy" id="2762240"/>
    <lineage>
        <taxon>Bacteria</taxon>
        <taxon>Bacillati</taxon>
        <taxon>Bacillota</taxon>
        <taxon>Bacilli</taxon>
        <taxon>Bacillales</taxon>
        <taxon>Bacillaceae</taxon>
        <taxon>Cytobacillus</taxon>
    </lineage>
</organism>
<comment type="caution">
    <text evidence="1">The sequence shown here is derived from an EMBL/GenBank/DDBJ whole genome shotgun (WGS) entry which is preliminary data.</text>
</comment>
<accession>A0ABR8QNQ5</accession>
<protein>
    <submittedName>
        <fullName evidence="1">Uncharacterized protein</fullName>
    </submittedName>
</protein>
<name>A0ABR8QNQ5_9BACI</name>
<gene>
    <name evidence="1" type="ORF">H9655_08925</name>
</gene>
<keyword evidence="2" id="KW-1185">Reference proteome</keyword>
<proteinExistence type="predicted"/>
<dbReference type="Proteomes" id="UP000657931">
    <property type="component" value="Unassembled WGS sequence"/>
</dbReference>
<reference evidence="1 2" key="1">
    <citation type="submission" date="2020-08" db="EMBL/GenBank/DDBJ databases">
        <title>A Genomic Blueprint of the Chicken Gut Microbiome.</title>
        <authorList>
            <person name="Gilroy R."/>
            <person name="Ravi A."/>
            <person name="Getino M."/>
            <person name="Pursley I."/>
            <person name="Horton D.L."/>
            <person name="Alikhan N.-F."/>
            <person name="Baker D."/>
            <person name="Gharbi K."/>
            <person name="Hall N."/>
            <person name="Watson M."/>
            <person name="Adriaenssens E.M."/>
            <person name="Foster-Nyarko E."/>
            <person name="Jarju S."/>
            <person name="Secka A."/>
            <person name="Antonio M."/>
            <person name="Oren A."/>
            <person name="Chaudhuri R."/>
            <person name="La Ragione R.M."/>
            <person name="Hildebrand F."/>
            <person name="Pallen M.J."/>
        </authorList>
    </citation>
    <scope>NUCLEOTIDE SEQUENCE [LARGE SCALE GENOMIC DNA]</scope>
    <source>
        <strain evidence="1 2">Sa5YUA1</strain>
    </source>
</reference>
<sequence length="90" mass="10355">MGYSKAEQETVLAYDNDNQLWKVYSTVPKHIRKLLSIGEMKIIESENDKPICVQGELSTKQVSMKKERVLTEETKEKLRLRGLALSEKSN</sequence>
<dbReference type="RefSeq" id="WP_191813108.1">
    <property type="nucleotide sequence ID" value="NZ_JACSQT010000003.1"/>
</dbReference>
<evidence type="ECO:0000313" key="1">
    <source>
        <dbReference type="EMBL" id="MBD7937153.1"/>
    </source>
</evidence>
<evidence type="ECO:0000313" key="2">
    <source>
        <dbReference type="Proteomes" id="UP000657931"/>
    </source>
</evidence>